<protein>
    <submittedName>
        <fullName evidence="2">Uncharacterized protein</fullName>
    </submittedName>
</protein>
<dbReference type="AlphaFoldDB" id="A0AAV4T3B3"/>
<organism evidence="2 3">
    <name type="scientific">Caerostris extrusa</name>
    <name type="common">Bark spider</name>
    <name type="synonym">Caerostris bankana</name>
    <dbReference type="NCBI Taxonomy" id="172846"/>
    <lineage>
        <taxon>Eukaryota</taxon>
        <taxon>Metazoa</taxon>
        <taxon>Ecdysozoa</taxon>
        <taxon>Arthropoda</taxon>
        <taxon>Chelicerata</taxon>
        <taxon>Arachnida</taxon>
        <taxon>Araneae</taxon>
        <taxon>Araneomorphae</taxon>
        <taxon>Entelegynae</taxon>
        <taxon>Araneoidea</taxon>
        <taxon>Araneidae</taxon>
        <taxon>Caerostris</taxon>
    </lineage>
</organism>
<reference evidence="2 3" key="1">
    <citation type="submission" date="2021-06" db="EMBL/GenBank/DDBJ databases">
        <title>Caerostris extrusa draft genome.</title>
        <authorList>
            <person name="Kono N."/>
            <person name="Arakawa K."/>
        </authorList>
    </citation>
    <scope>NUCLEOTIDE SEQUENCE [LARGE SCALE GENOMIC DNA]</scope>
</reference>
<accession>A0AAV4T3B3</accession>
<keyword evidence="3" id="KW-1185">Reference proteome</keyword>
<evidence type="ECO:0000256" key="1">
    <source>
        <dbReference type="SAM" id="MobiDB-lite"/>
    </source>
</evidence>
<evidence type="ECO:0000313" key="3">
    <source>
        <dbReference type="Proteomes" id="UP001054945"/>
    </source>
</evidence>
<feature type="region of interest" description="Disordered" evidence="1">
    <location>
        <begin position="1"/>
        <end position="37"/>
    </location>
</feature>
<dbReference type="EMBL" id="BPLR01010417">
    <property type="protein sequence ID" value="GIY39177.1"/>
    <property type="molecule type" value="Genomic_DNA"/>
</dbReference>
<sequence length="108" mass="11961">MQRVQPAKIHDENLDSSTRESSLDIPETMPQAEGEDAKGELISASRPCLLKRKGVKFYRPPSFQLSLLRVPAILGKAITCTLPSMKQNKLVTKSVAVVQWKTLLVTLS</sequence>
<gene>
    <name evidence="2" type="ORF">CEXT_586651</name>
</gene>
<proteinExistence type="predicted"/>
<comment type="caution">
    <text evidence="2">The sequence shown here is derived from an EMBL/GenBank/DDBJ whole genome shotgun (WGS) entry which is preliminary data.</text>
</comment>
<feature type="compositionally biased region" description="Basic and acidic residues" evidence="1">
    <location>
        <begin position="8"/>
        <end position="22"/>
    </location>
</feature>
<dbReference type="Proteomes" id="UP001054945">
    <property type="component" value="Unassembled WGS sequence"/>
</dbReference>
<evidence type="ECO:0000313" key="2">
    <source>
        <dbReference type="EMBL" id="GIY39177.1"/>
    </source>
</evidence>
<name>A0AAV4T3B3_CAEEX</name>